<feature type="domain" description="Beta-lactamase-related" evidence="2">
    <location>
        <begin position="22"/>
        <end position="307"/>
    </location>
</feature>
<dbReference type="InterPro" id="IPR050789">
    <property type="entry name" value="Diverse_Enzym_Activities"/>
</dbReference>
<dbReference type="InterPro" id="IPR012338">
    <property type="entry name" value="Beta-lactam/transpept-like"/>
</dbReference>
<dbReference type="SUPFAM" id="SSF56601">
    <property type="entry name" value="beta-lactamase/transpeptidase-like"/>
    <property type="match status" value="1"/>
</dbReference>
<organism evidence="3 4">
    <name type="scientific">Nostocoides australiense Ben110</name>
    <dbReference type="NCBI Taxonomy" id="1193182"/>
    <lineage>
        <taxon>Bacteria</taxon>
        <taxon>Bacillati</taxon>
        <taxon>Actinomycetota</taxon>
        <taxon>Actinomycetes</taxon>
        <taxon>Micrococcales</taxon>
        <taxon>Intrasporangiaceae</taxon>
        <taxon>Nostocoides</taxon>
    </lineage>
</organism>
<reference evidence="3 4" key="1">
    <citation type="journal article" date="2013" name="ISME J.">
        <title>A metabolic model for members of the genus Tetrasphaera involved in enhanced biological phosphorus removal.</title>
        <authorList>
            <person name="Kristiansen R."/>
            <person name="Nguyen H.T.T."/>
            <person name="Saunders A.M."/>
            <person name="Nielsen J.L."/>
            <person name="Wimmer R."/>
            <person name="Le V.Q."/>
            <person name="McIlroy S.J."/>
            <person name="Petrovski S."/>
            <person name="Seviour R.J."/>
            <person name="Calteau A."/>
            <person name="Nielsen K.L."/>
            <person name="Nielsen P.H."/>
        </authorList>
    </citation>
    <scope>NUCLEOTIDE SEQUENCE [LARGE SCALE GENOMIC DNA]</scope>
    <source>
        <strain evidence="3 4">Ben110</strain>
    </source>
</reference>
<dbReference type="PANTHER" id="PTHR43283:SF7">
    <property type="entry name" value="BETA-LACTAMASE-RELATED DOMAIN-CONTAINING PROTEIN"/>
    <property type="match status" value="1"/>
</dbReference>
<name>W6K0N3_9MICO</name>
<gene>
    <name evidence="3" type="ORF">BN11_1150005</name>
</gene>
<dbReference type="InterPro" id="IPR001466">
    <property type="entry name" value="Beta-lactam-related"/>
</dbReference>
<feature type="region of interest" description="Disordered" evidence="1">
    <location>
        <begin position="459"/>
        <end position="490"/>
    </location>
</feature>
<evidence type="ECO:0000256" key="1">
    <source>
        <dbReference type="SAM" id="MobiDB-lite"/>
    </source>
</evidence>
<protein>
    <recommendedName>
        <fullName evidence="2">Beta-lactamase-related domain-containing protein</fullName>
    </recommendedName>
</protein>
<dbReference type="EMBL" id="CAJA01000019">
    <property type="protein sequence ID" value="CCH71859.1"/>
    <property type="molecule type" value="Genomic_DNA"/>
</dbReference>
<dbReference type="Pfam" id="PF00144">
    <property type="entry name" value="Beta-lactamase"/>
    <property type="match status" value="1"/>
</dbReference>
<dbReference type="PANTHER" id="PTHR43283">
    <property type="entry name" value="BETA-LACTAMASE-RELATED"/>
    <property type="match status" value="1"/>
</dbReference>
<evidence type="ECO:0000313" key="3">
    <source>
        <dbReference type="EMBL" id="CCH71859.1"/>
    </source>
</evidence>
<evidence type="ECO:0000259" key="2">
    <source>
        <dbReference type="Pfam" id="PF00144"/>
    </source>
</evidence>
<accession>W6K0N3</accession>
<dbReference type="Gene3D" id="3.40.710.10">
    <property type="entry name" value="DD-peptidase/beta-lactamase superfamily"/>
    <property type="match status" value="1"/>
</dbReference>
<proteinExistence type="predicted"/>
<sequence>MPLPSISPSAAAIDAAGLLALVDALEAHPGIEMHSFAIARAGRVVAEGYWAPYAAERPHLLYSVSKSWTATAVGVLVDEGRLALSDPVCRDLPGVDFAALPARWQQVTVGDCLRMATGHDQEAWLWGSDESGVATRPLLDSGLDPMVARILAHEPEHEPGTHFAYNQVATYLVAAAARAVAGTSLVGILRERVLEPLGVPELLWKTTGSGAELGFSGSFARTRDVLALAQLYLDEGRVGDRQVLSPEWVECARTPSGLVNPDPGGPDWAQGYGCSFWSSRHGYRGDGAFGQFAIVLPQHRIAVATTAETGDMQAILDAIWTHLLPAVDRAVDRPGDPAADTAADTALAERLAGLRIAPPPPLPFAGGQWSRTSGDVAQSYSAARVRPVEPGGGWELTLTRDGTDLTLAVGAGAWAESEWRADGIRLPLVAAGGGTGDGGFAAQIRLVETPHTVHLRATPAPPGGAGGFDLSWSLPPLHGPDPLRQSARYA</sequence>
<keyword evidence="4" id="KW-1185">Reference proteome</keyword>
<dbReference type="RefSeq" id="WP_048696774.1">
    <property type="nucleotide sequence ID" value="NZ_HG764815.1"/>
</dbReference>
<dbReference type="AlphaFoldDB" id="W6K0N3"/>
<dbReference type="Proteomes" id="UP000035763">
    <property type="component" value="Unassembled WGS sequence"/>
</dbReference>
<dbReference type="STRING" id="1193182.BN11_1150005"/>
<evidence type="ECO:0000313" key="4">
    <source>
        <dbReference type="Proteomes" id="UP000035763"/>
    </source>
</evidence>
<comment type="caution">
    <text evidence="3">The sequence shown here is derived from an EMBL/GenBank/DDBJ whole genome shotgun (WGS) entry which is preliminary data.</text>
</comment>